<sequence>MGTTPNSTARPRTKASPGNGTPSARSEAQQTAAGTLNGPPSGNNHAIPLSARRAEPLDLSTVELRGQIKGDERQEKRQFDMPVAPSYHPTEEEFRDPMEYIKKIAPEAQQYGLCKITPPASFQPPFSINTERFHFRVRRQELNSVEGRNRVNTDYLDQLAKFHAQSGTNLNRFPSVDKRPLDLHRLKKTVEAKGGFEMVCKGKRWAEVGRELGYSGKIMSSLSTSLKNSYQKWLLPFEEWLRLAKPGVHQQWESANGGPVTPGKRSQATTPRANTPAVSEYAPSPVEPPEMALPSIGTSFTAVNTPSGSVSGTVTPAEGTPAKALPSGSLKRQLSDKSLADEGSSRRSKRLRKDAPTVAGSNMHASRMNAARTQPVKPRGDFKPGEACEHCSRADDKLKMVSCGSCDCTYHVHCLEPPLKQKPEQDWNCPKCVIGTNDYGFIEGDVYSLVGFQKKANDFKKHHFSKLESGESPDENQVEKEFWRLVDELSETTEVEYGADIHSTTHGSGFPTVEKKPRDPYSVHPWNLNMLPLDKDSLFRHIKSDISGMTVPWLYVGMVFSTFCWHNEDHFTYSANYQHFGDTKTWYGVPGEDAYKFEEAMRAEVPELFESQPDLLFQLVTLARPEKLRQAGVRVYAIDQHAGDFIITFPRAYHAGFNHGFNFNEAVNFAPADWEPFGEEGVKRLQAYRKQPCFSHDELLMTAASRDLCIKTAKWLAPALERMLVDELSLRRAFLASEADPAVEDSQPYTGPRYHATPQLIAEDGGDDEVSCTFCKAYCYLSRYHCKKTNKMVCLLHAGSYECCDASESDRYSGKDGEHVLYLGKTDDDLTAFVKRVVDKANVPEVWTAKVDKEIEDAARPQLKTLRALLAEGEKIQYDLPRLSELRQYVERCNEWVEEAISYITRKQQRRKSEKGGRKSAAKAAEMEEREAQLRKVDNINRLLEKAELIGFDCPEIHTLRERADGIVQFQKDVHDALNDIRSKTWTDLEELVQRGKEFHVDIPETDDLERVVKRLRWDDSARAMRPNNITRAQNNSLEDVERLLEDGRAMGVPENNPDMAFFREHKAQAELWEAKAKELMAVDQVHFQQLDSLSAQAITLPVSKETLAKVDAILRKQREAQEKILSLINQAKDADFRNRPHYRTLKEVVESFSGMQSKPSGAVELEKLQKQHEDWMREGKKLFGKANAPLHILLQHMKHVDSRNEACFDLSDKPRMPVEPASRQPSPVDDADGVDGSNSSKNVFCICRRPEAGMMIECEICHEWYHGKCLKIARGKVKDDDKYTCPVCDWRVKIPRDAARPKLEELQAWQAKIPSLPFQPDEEATLKSLVDRGAAFRDYLRPFVNPGNPITPEEVGTLRFYLRKIEGADILLAEEGNYLRQALHKWAPVAQAPPPVMMVSQSTRKPRPTKQQKLMARLGVAVPEEIPQEFKHKAHGVRNGRLSEQHGRGQTASAGASASPTASHDPSHPGSASGQGEGRRFLTPLAVQVLGELANAPVVSKVLSLEPHMNSEKLSKMKAILLEDDLNRDISCEEMRRKIAGFTGSVTPTNDYYGNMGRQPEHTAAGASSFRDVFHISTPTTLSQSAMFGPGPYHHVQRSASPPALDPHMFGEPRIFDDSSRDMPVTTAEGASVYDSLHAAGGYPPPPPASGFQSPDGLAEESNNMSSNIDAAFTDLVNDEASAGDSGQYPPLPPLPPLPLRQTLEQTELEDTQPGGVTPPASNLPQNRLKRRSAAEGPAEPNKRRRSEDMLTDEPHANGSSPNGSSSKASHPAPDLSLPFHGHDRAEVTQLVLQCLSDLGWHRAAAQLSRDSGFQLDVPGVAALRNAVYSGEWDKAETLLGCDGAVENGTKAMRLPLRDDTDVDALKLLIRRQHFLELLEKGDKGAALQVLRRDIHPLRSTAADILNELSAYIMCPTPEHLRRQAAWDGVGGQSRTLLLSEISTCISPSVMIPEHRLATLLSTVQRQQILDCHFHCTTETPSLFVDHYCAEDMFPTQVGSTILVDGEVWHLAYSQDGSLMAAGLGDGTVIVFDTTTWSKTAEWRIESKVTPLRGISYLAFSPDNRYIIICSLSNEFVVKEVTTSLDVAHEHLDYPATTAAWLSDSRRFIVGTQATHKPLTLHELPAAGAECQVEVFSDDDDAHAIFEPVASRHIKPIPTIFRMSDLAISPDEKSLVVATLDNRIIVYDLATRRKTNTIDMQTLVTSLSFSPSGHMLLVGMTGGAIATMDPITGEAIQSFSGATHGNNIIRTSFGGADGATFVISASLDSSIRVWRTLTGQDVIVLDGAHGQSAINAAVWAPDGKAIVSGGDDGKIIIWISARDAGVAG</sequence>
<feature type="compositionally biased region" description="Polar residues" evidence="10">
    <location>
        <begin position="264"/>
        <end position="277"/>
    </location>
</feature>
<dbReference type="SUPFAM" id="SSF51197">
    <property type="entry name" value="Clavaminate synthase-like"/>
    <property type="match status" value="1"/>
</dbReference>
<organism evidence="16 17">
    <name type="scientific">Piedraia hortae CBS 480.64</name>
    <dbReference type="NCBI Taxonomy" id="1314780"/>
    <lineage>
        <taxon>Eukaryota</taxon>
        <taxon>Fungi</taxon>
        <taxon>Dikarya</taxon>
        <taxon>Ascomycota</taxon>
        <taxon>Pezizomycotina</taxon>
        <taxon>Dothideomycetes</taxon>
        <taxon>Dothideomycetidae</taxon>
        <taxon>Capnodiales</taxon>
        <taxon>Piedraiaceae</taxon>
        <taxon>Piedraia</taxon>
    </lineage>
</organism>
<keyword evidence="9" id="KW-0853">WD repeat</keyword>
<dbReference type="GO" id="GO:0008270">
    <property type="term" value="F:zinc ion binding"/>
    <property type="evidence" value="ECO:0007669"/>
    <property type="project" value="UniProtKB-KW"/>
</dbReference>
<protein>
    <submittedName>
        <fullName evidence="16">PLU-1-domain-containing protein</fullName>
    </submittedName>
</protein>
<dbReference type="FunFam" id="2.60.120.650:FF:000014">
    <property type="entry name" value="PHD transcription factor (Rum1)"/>
    <property type="match status" value="1"/>
</dbReference>
<dbReference type="Gene3D" id="2.60.120.650">
    <property type="entry name" value="Cupin"/>
    <property type="match status" value="1"/>
</dbReference>
<dbReference type="PROSITE" id="PS50897">
    <property type="entry name" value="CTLH"/>
    <property type="match status" value="1"/>
</dbReference>
<feature type="region of interest" description="Disordered" evidence="10">
    <location>
        <begin position="252"/>
        <end position="378"/>
    </location>
</feature>
<dbReference type="Pfam" id="PF00400">
    <property type="entry name" value="WD40"/>
    <property type="match status" value="2"/>
</dbReference>
<feature type="compositionally biased region" description="Polar residues" evidence="10">
    <location>
        <begin position="1"/>
        <end position="44"/>
    </location>
</feature>
<dbReference type="InterPro" id="IPR003349">
    <property type="entry name" value="JmjN"/>
</dbReference>
<evidence type="ECO:0000259" key="11">
    <source>
        <dbReference type="PROSITE" id="PS50016"/>
    </source>
</evidence>
<evidence type="ECO:0000313" key="16">
    <source>
        <dbReference type="EMBL" id="KAF2858581.1"/>
    </source>
</evidence>
<dbReference type="Pfam" id="PF00628">
    <property type="entry name" value="PHD"/>
    <property type="match status" value="2"/>
</dbReference>
<feature type="region of interest" description="Disordered" evidence="10">
    <location>
        <begin position="1710"/>
        <end position="1782"/>
    </location>
</feature>
<dbReference type="InterPro" id="IPR001606">
    <property type="entry name" value="ARID_dom"/>
</dbReference>
<reference evidence="16" key="1">
    <citation type="journal article" date="2020" name="Stud. Mycol.">
        <title>101 Dothideomycetes genomes: a test case for predicting lifestyles and emergence of pathogens.</title>
        <authorList>
            <person name="Haridas S."/>
            <person name="Albert R."/>
            <person name="Binder M."/>
            <person name="Bloem J."/>
            <person name="Labutti K."/>
            <person name="Salamov A."/>
            <person name="Andreopoulos B."/>
            <person name="Baker S."/>
            <person name="Barry K."/>
            <person name="Bills G."/>
            <person name="Bluhm B."/>
            <person name="Cannon C."/>
            <person name="Castanera R."/>
            <person name="Culley D."/>
            <person name="Daum C."/>
            <person name="Ezra D."/>
            <person name="Gonzalez J."/>
            <person name="Henrissat B."/>
            <person name="Kuo A."/>
            <person name="Liang C."/>
            <person name="Lipzen A."/>
            <person name="Lutzoni F."/>
            <person name="Magnuson J."/>
            <person name="Mondo S."/>
            <person name="Nolan M."/>
            <person name="Ohm R."/>
            <person name="Pangilinan J."/>
            <person name="Park H.-J."/>
            <person name="Ramirez L."/>
            <person name="Alfaro M."/>
            <person name="Sun H."/>
            <person name="Tritt A."/>
            <person name="Yoshinaga Y."/>
            <person name="Zwiers L.-H."/>
            <person name="Turgeon B."/>
            <person name="Goodwin S."/>
            <person name="Spatafora J."/>
            <person name="Crous P."/>
            <person name="Grigoriev I."/>
        </authorList>
    </citation>
    <scope>NUCLEOTIDE SEQUENCE</scope>
    <source>
        <strain evidence="16">CBS 480.64</strain>
    </source>
</reference>
<feature type="domain" description="CTLH" evidence="12">
    <location>
        <begin position="1825"/>
        <end position="1887"/>
    </location>
</feature>
<feature type="compositionally biased region" description="Basic residues" evidence="10">
    <location>
        <begin position="908"/>
        <end position="921"/>
    </location>
</feature>
<dbReference type="InterPro" id="IPR036322">
    <property type="entry name" value="WD40_repeat_dom_sf"/>
</dbReference>
<keyword evidence="3" id="KW-0677">Repeat</keyword>
<keyword evidence="6" id="KW-0408">Iron</keyword>
<feature type="compositionally biased region" description="Low complexity" evidence="10">
    <location>
        <begin position="1758"/>
        <end position="1772"/>
    </location>
</feature>
<dbReference type="InterPro" id="IPR004198">
    <property type="entry name" value="Znf_C5HC2"/>
</dbReference>
<feature type="domain" description="JmjN" evidence="14">
    <location>
        <begin position="84"/>
        <end position="125"/>
    </location>
</feature>
<feature type="region of interest" description="Disordered" evidence="10">
    <location>
        <begin position="908"/>
        <end position="928"/>
    </location>
</feature>
<evidence type="ECO:0000256" key="1">
    <source>
        <dbReference type="ARBA" id="ARBA00004123"/>
    </source>
</evidence>
<keyword evidence="17" id="KW-1185">Reference proteome</keyword>
<keyword evidence="2" id="KW-0479">Metal-binding</keyword>
<dbReference type="PROSITE" id="PS01359">
    <property type="entry name" value="ZF_PHD_1"/>
    <property type="match status" value="2"/>
</dbReference>
<evidence type="ECO:0000313" key="17">
    <source>
        <dbReference type="Proteomes" id="UP000799421"/>
    </source>
</evidence>
<dbReference type="CDD" id="cd16100">
    <property type="entry name" value="ARID"/>
    <property type="match status" value="1"/>
</dbReference>
<feature type="compositionally biased region" description="Low complexity" evidence="10">
    <location>
        <begin position="1452"/>
        <end position="1464"/>
    </location>
</feature>
<evidence type="ECO:0000259" key="13">
    <source>
        <dbReference type="PROSITE" id="PS51011"/>
    </source>
</evidence>
<dbReference type="GO" id="GO:0003677">
    <property type="term" value="F:DNA binding"/>
    <property type="evidence" value="ECO:0007669"/>
    <property type="project" value="InterPro"/>
</dbReference>
<dbReference type="Pfam" id="PF23257">
    <property type="entry name" value="DUF7071"/>
    <property type="match status" value="1"/>
</dbReference>
<evidence type="ECO:0000256" key="8">
    <source>
        <dbReference type="PROSITE-ProRule" id="PRU00146"/>
    </source>
</evidence>
<proteinExistence type="predicted"/>
<dbReference type="EMBL" id="MU006007">
    <property type="protein sequence ID" value="KAF2858581.1"/>
    <property type="molecule type" value="Genomic_DNA"/>
</dbReference>
<dbReference type="InterPro" id="IPR011011">
    <property type="entry name" value="Znf_FYVE_PHD"/>
</dbReference>
<dbReference type="FunFam" id="3.30.40.10:FF:000322">
    <property type="entry name" value="PHD transcription factor (Rum1)"/>
    <property type="match status" value="1"/>
</dbReference>
<dbReference type="GO" id="GO:0034647">
    <property type="term" value="F:histone H3K4me/H3K4me2/H3K4me3 demethylase activity"/>
    <property type="evidence" value="ECO:0007669"/>
    <property type="project" value="TreeGrafter"/>
</dbReference>
<dbReference type="PROSITE" id="PS50016">
    <property type="entry name" value="ZF_PHD_2"/>
    <property type="match status" value="2"/>
</dbReference>
<evidence type="ECO:0000256" key="5">
    <source>
        <dbReference type="ARBA" id="ARBA00022833"/>
    </source>
</evidence>
<name>A0A6A7BTJ6_9PEZI</name>
<feature type="domain" description="ARID" evidence="13">
    <location>
        <begin position="149"/>
        <end position="242"/>
    </location>
</feature>
<keyword evidence="7" id="KW-0539">Nucleus</keyword>
<evidence type="ECO:0000259" key="12">
    <source>
        <dbReference type="PROSITE" id="PS50897"/>
    </source>
</evidence>
<dbReference type="OrthoDB" id="1678912at2759"/>
<dbReference type="GO" id="GO:0005634">
    <property type="term" value="C:nucleus"/>
    <property type="evidence" value="ECO:0007669"/>
    <property type="project" value="UniProtKB-SubCell"/>
</dbReference>
<evidence type="ECO:0000256" key="10">
    <source>
        <dbReference type="SAM" id="MobiDB-lite"/>
    </source>
</evidence>
<feature type="domain" description="PHD-type" evidence="11">
    <location>
        <begin position="385"/>
        <end position="435"/>
    </location>
</feature>
<dbReference type="PANTHER" id="PTHR10694:SF33">
    <property type="entry name" value="LYSINE-SPECIFIC DEMETHYLASE 5"/>
    <property type="match status" value="1"/>
</dbReference>
<feature type="repeat" description="WD" evidence="9">
    <location>
        <begin position="2292"/>
        <end position="2319"/>
    </location>
</feature>
<evidence type="ECO:0000259" key="14">
    <source>
        <dbReference type="PROSITE" id="PS51183"/>
    </source>
</evidence>
<dbReference type="InterPro" id="IPR001965">
    <property type="entry name" value="Znf_PHD"/>
</dbReference>
<dbReference type="InterPro" id="IPR019787">
    <property type="entry name" value="Znf_PHD-finger"/>
</dbReference>
<feature type="compositionally biased region" description="Pro residues" evidence="10">
    <location>
        <begin position="1691"/>
        <end position="1700"/>
    </location>
</feature>
<feature type="domain" description="PHD-type" evidence="11">
    <location>
        <begin position="1243"/>
        <end position="1292"/>
    </location>
</feature>
<dbReference type="SMART" id="SM00545">
    <property type="entry name" value="JmjN"/>
    <property type="match status" value="1"/>
</dbReference>
<dbReference type="Gene3D" id="2.130.10.10">
    <property type="entry name" value="YVTN repeat-like/Quinoprotein amine dehydrogenase"/>
    <property type="match status" value="2"/>
</dbReference>
<dbReference type="Pfam" id="PF08429">
    <property type="entry name" value="PLU-1"/>
    <property type="match status" value="1"/>
</dbReference>
<feature type="domain" description="JmjC" evidence="15">
    <location>
        <begin position="520"/>
        <end position="686"/>
    </location>
</feature>
<gene>
    <name evidence="16" type="ORF">K470DRAFT_278413</name>
</gene>
<evidence type="ECO:0000256" key="9">
    <source>
        <dbReference type="PROSITE-ProRule" id="PRU00221"/>
    </source>
</evidence>
<feature type="compositionally biased region" description="Basic and acidic residues" evidence="10">
    <location>
        <begin position="1747"/>
        <end position="1757"/>
    </location>
</feature>
<dbReference type="Pfam" id="PF01388">
    <property type="entry name" value="ARID"/>
    <property type="match status" value="1"/>
</dbReference>
<evidence type="ECO:0000256" key="4">
    <source>
        <dbReference type="ARBA" id="ARBA00022771"/>
    </source>
</evidence>
<dbReference type="SMART" id="SM00249">
    <property type="entry name" value="PHD"/>
    <property type="match status" value="2"/>
</dbReference>
<dbReference type="Pfam" id="PF02928">
    <property type="entry name" value="zf-C5HC2"/>
    <property type="match status" value="1"/>
</dbReference>
<evidence type="ECO:0000256" key="3">
    <source>
        <dbReference type="ARBA" id="ARBA00022737"/>
    </source>
</evidence>
<dbReference type="Gene3D" id="1.10.150.60">
    <property type="entry name" value="ARID DNA-binding domain"/>
    <property type="match status" value="1"/>
</dbReference>
<feature type="region of interest" description="Disordered" evidence="10">
    <location>
        <begin position="1444"/>
        <end position="1479"/>
    </location>
</feature>
<feature type="region of interest" description="Disordered" evidence="10">
    <location>
        <begin position="1594"/>
        <end position="1624"/>
    </location>
</feature>
<feature type="compositionally biased region" description="Basic and acidic residues" evidence="10">
    <location>
        <begin position="333"/>
        <end position="345"/>
    </location>
</feature>
<dbReference type="InterPro" id="IPR006595">
    <property type="entry name" value="CTLH_C"/>
</dbReference>
<dbReference type="CDD" id="cd15518">
    <property type="entry name" value="PHD_Ecm5p_Lid2p_like"/>
    <property type="match status" value="1"/>
</dbReference>
<feature type="region of interest" description="Disordered" evidence="10">
    <location>
        <begin position="1"/>
        <end position="54"/>
    </location>
</feature>
<dbReference type="SMART" id="SM00501">
    <property type="entry name" value="BRIGHT"/>
    <property type="match status" value="1"/>
</dbReference>
<dbReference type="InterPro" id="IPR013637">
    <property type="entry name" value="Lys_sp_deMease-like_dom"/>
</dbReference>
<evidence type="ECO:0000259" key="15">
    <source>
        <dbReference type="PROSITE" id="PS51184"/>
    </source>
</evidence>
<dbReference type="InterPro" id="IPR015943">
    <property type="entry name" value="WD40/YVTN_repeat-like_dom_sf"/>
</dbReference>
<dbReference type="Gene3D" id="3.30.40.10">
    <property type="entry name" value="Zinc/RING finger domain, C3HC4 (zinc finger)"/>
    <property type="match status" value="1"/>
</dbReference>
<evidence type="ECO:0000256" key="2">
    <source>
        <dbReference type="ARBA" id="ARBA00022723"/>
    </source>
</evidence>
<dbReference type="SMART" id="SM00558">
    <property type="entry name" value="JmjC"/>
    <property type="match status" value="1"/>
</dbReference>
<accession>A0A6A7BTJ6</accession>
<dbReference type="Pfam" id="PF23627">
    <property type="entry name" value="LisH_WDR26"/>
    <property type="match status" value="1"/>
</dbReference>
<dbReference type="SUPFAM" id="SSF57903">
    <property type="entry name" value="FYVE/PHD zinc finger"/>
    <property type="match status" value="2"/>
</dbReference>
<dbReference type="Pfam" id="PF02375">
    <property type="entry name" value="JmjN"/>
    <property type="match status" value="1"/>
</dbReference>
<keyword evidence="4 8" id="KW-0863">Zinc-finger</keyword>
<feature type="region of interest" description="Disordered" evidence="10">
    <location>
        <begin position="1213"/>
        <end position="1236"/>
    </location>
</feature>
<dbReference type="PROSITE" id="PS50082">
    <property type="entry name" value="WD_REPEATS_2"/>
    <property type="match status" value="1"/>
</dbReference>
<feature type="compositionally biased region" description="Basic and acidic residues" evidence="10">
    <location>
        <begin position="1610"/>
        <end position="1622"/>
    </location>
</feature>
<dbReference type="InterPro" id="IPR055499">
    <property type="entry name" value="DUF7071"/>
</dbReference>
<dbReference type="PROSITE" id="PS51184">
    <property type="entry name" value="JMJC"/>
    <property type="match status" value="1"/>
</dbReference>
<comment type="subcellular location">
    <subcellularLocation>
        <location evidence="1">Nucleus</location>
    </subcellularLocation>
</comment>
<feature type="region of interest" description="Disordered" evidence="10">
    <location>
        <begin position="1637"/>
        <end position="1664"/>
    </location>
</feature>
<dbReference type="InterPro" id="IPR001680">
    <property type="entry name" value="WD40_rpt"/>
</dbReference>
<dbReference type="SUPFAM" id="SSF46774">
    <property type="entry name" value="ARID-like"/>
    <property type="match status" value="1"/>
</dbReference>
<dbReference type="PANTHER" id="PTHR10694">
    <property type="entry name" value="LYSINE-SPECIFIC DEMETHYLASE"/>
    <property type="match status" value="1"/>
</dbReference>
<keyword evidence="5" id="KW-0862">Zinc</keyword>
<dbReference type="FunFam" id="1.10.150.60:FF:000016">
    <property type="entry name" value="Putative Lysine-specific demethylase 5B"/>
    <property type="match status" value="1"/>
</dbReference>
<feature type="compositionally biased region" description="Polar residues" evidence="10">
    <location>
        <begin position="296"/>
        <end position="314"/>
    </location>
</feature>
<feature type="region of interest" description="Disordered" evidence="10">
    <location>
        <begin position="497"/>
        <end position="516"/>
    </location>
</feature>
<dbReference type="SMART" id="SM00320">
    <property type="entry name" value="WD40"/>
    <property type="match status" value="5"/>
</dbReference>
<dbReference type="GO" id="GO:0000785">
    <property type="term" value="C:chromatin"/>
    <property type="evidence" value="ECO:0007669"/>
    <property type="project" value="TreeGrafter"/>
</dbReference>
<dbReference type="InterPro" id="IPR003347">
    <property type="entry name" value="JmjC_dom"/>
</dbReference>
<dbReference type="GO" id="GO:0006355">
    <property type="term" value="P:regulation of DNA-templated transcription"/>
    <property type="evidence" value="ECO:0007669"/>
    <property type="project" value="TreeGrafter"/>
</dbReference>
<dbReference type="PROSITE" id="PS51011">
    <property type="entry name" value="ARID"/>
    <property type="match status" value="1"/>
</dbReference>
<dbReference type="Pfam" id="PF02373">
    <property type="entry name" value="JmjC"/>
    <property type="match status" value="1"/>
</dbReference>
<evidence type="ECO:0000256" key="7">
    <source>
        <dbReference type="ARBA" id="ARBA00023242"/>
    </source>
</evidence>
<dbReference type="PROSITE" id="PS51183">
    <property type="entry name" value="JMJN"/>
    <property type="match status" value="1"/>
</dbReference>
<dbReference type="InterPro" id="IPR019786">
    <property type="entry name" value="Zinc_finger_PHD-type_CS"/>
</dbReference>
<evidence type="ECO:0000256" key="6">
    <source>
        <dbReference type="ARBA" id="ARBA00023004"/>
    </source>
</evidence>
<dbReference type="InterPro" id="IPR036431">
    <property type="entry name" value="ARID_dom_sf"/>
</dbReference>
<dbReference type="Proteomes" id="UP000799421">
    <property type="component" value="Unassembled WGS sequence"/>
</dbReference>
<feature type="region of interest" description="Disordered" evidence="10">
    <location>
        <begin position="1681"/>
        <end position="1700"/>
    </location>
</feature>
<dbReference type="SMART" id="SM01014">
    <property type="entry name" value="ARID"/>
    <property type="match status" value="1"/>
</dbReference>
<dbReference type="InterPro" id="IPR013083">
    <property type="entry name" value="Znf_RING/FYVE/PHD"/>
</dbReference>
<dbReference type="SUPFAM" id="SSF50978">
    <property type="entry name" value="WD40 repeat-like"/>
    <property type="match status" value="1"/>
</dbReference>